<reference evidence="1 2" key="1">
    <citation type="journal article" date="2021" name="Nat. Commun.">
        <title>Genetic determinants of endophytism in the Arabidopsis root mycobiome.</title>
        <authorList>
            <person name="Mesny F."/>
            <person name="Miyauchi S."/>
            <person name="Thiergart T."/>
            <person name="Pickel B."/>
            <person name="Atanasova L."/>
            <person name="Karlsson M."/>
            <person name="Huettel B."/>
            <person name="Barry K.W."/>
            <person name="Haridas S."/>
            <person name="Chen C."/>
            <person name="Bauer D."/>
            <person name="Andreopoulos W."/>
            <person name="Pangilinan J."/>
            <person name="LaButti K."/>
            <person name="Riley R."/>
            <person name="Lipzen A."/>
            <person name="Clum A."/>
            <person name="Drula E."/>
            <person name="Henrissat B."/>
            <person name="Kohler A."/>
            <person name="Grigoriev I.V."/>
            <person name="Martin F.M."/>
            <person name="Hacquard S."/>
        </authorList>
    </citation>
    <scope>NUCLEOTIDE SEQUENCE [LARGE SCALE GENOMIC DNA]</scope>
    <source>
        <strain evidence="1 2">MPI-SDFR-AT-0080</strain>
    </source>
</reference>
<proteinExistence type="predicted"/>
<dbReference type="Proteomes" id="UP000774617">
    <property type="component" value="Unassembled WGS sequence"/>
</dbReference>
<gene>
    <name evidence="1" type="ORF">B0J12DRAFT_699937</name>
</gene>
<evidence type="ECO:0000313" key="1">
    <source>
        <dbReference type="EMBL" id="KAH7049301.1"/>
    </source>
</evidence>
<sequence>MPLDILIIGPGFANLSAGLSLRLRTLHRVSALAPKSSLCSAGDIIALQHTAVSILRMDTAQHSTFERNLRQSGPEGMWFWRTYASGAVLGDREGASNCPAVAAEGVTRGGREVGADGGFGGGSDAVVLYAVLSSYFASSTD</sequence>
<organism evidence="1 2">
    <name type="scientific">Macrophomina phaseolina</name>
    <dbReference type="NCBI Taxonomy" id="35725"/>
    <lineage>
        <taxon>Eukaryota</taxon>
        <taxon>Fungi</taxon>
        <taxon>Dikarya</taxon>
        <taxon>Ascomycota</taxon>
        <taxon>Pezizomycotina</taxon>
        <taxon>Dothideomycetes</taxon>
        <taxon>Dothideomycetes incertae sedis</taxon>
        <taxon>Botryosphaeriales</taxon>
        <taxon>Botryosphaeriaceae</taxon>
        <taxon>Macrophomina</taxon>
    </lineage>
</organism>
<evidence type="ECO:0000313" key="2">
    <source>
        <dbReference type="Proteomes" id="UP000774617"/>
    </source>
</evidence>
<keyword evidence="2" id="KW-1185">Reference proteome</keyword>
<comment type="caution">
    <text evidence="1">The sequence shown here is derived from an EMBL/GenBank/DDBJ whole genome shotgun (WGS) entry which is preliminary data.</text>
</comment>
<protein>
    <submittedName>
        <fullName evidence="1">Uncharacterized protein</fullName>
    </submittedName>
</protein>
<accession>A0ABQ8G9R1</accession>
<dbReference type="EMBL" id="JAGTJR010000014">
    <property type="protein sequence ID" value="KAH7049301.1"/>
    <property type="molecule type" value="Genomic_DNA"/>
</dbReference>
<name>A0ABQ8G9R1_9PEZI</name>